<keyword evidence="1" id="KW-1133">Transmembrane helix</keyword>
<dbReference type="EMBL" id="BAABJV010000004">
    <property type="protein sequence ID" value="GAA4775124.1"/>
    <property type="molecule type" value="Genomic_DNA"/>
</dbReference>
<evidence type="ECO:0000313" key="3">
    <source>
        <dbReference type="Proteomes" id="UP001501147"/>
    </source>
</evidence>
<proteinExistence type="predicted"/>
<evidence type="ECO:0008006" key="4">
    <source>
        <dbReference type="Google" id="ProtNLM"/>
    </source>
</evidence>
<reference evidence="3" key="1">
    <citation type="journal article" date="2019" name="Int. J. Syst. Evol. Microbiol.">
        <title>The Global Catalogue of Microorganisms (GCM) 10K type strain sequencing project: providing services to taxonomists for standard genome sequencing and annotation.</title>
        <authorList>
            <consortium name="The Broad Institute Genomics Platform"/>
            <consortium name="The Broad Institute Genome Sequencing Center for Infectious Disease"/>
            <person name="Wu L."/>
            <person name="Ma J."/>
        </authorList>
    </citation>
    <scope>NUCLEOTIDE SEQUENCE [LARGE SCALE GENOMIC DNA]</scope>
    <source>
        <strain evidence="3">JCM 18324</strain>
    </source>
</reference>
<sequence>MNRTLLGLTGLVLVIVAAAVMSSVRGLGLPPWGPGFAQRTVFLEEVRSVAIDLSPPWSPQFMAAVLAVVLVCGLWSARQLGDGRRSLLALQVADGAVRTKALEDAVAWQAAGISGVDSCRARLAGPSGKLCLHLDVRLRQGVAPGTVLATLEVVVAELEKALAPGHLRTRVRFGAPRRARGVGILPIRSSRGRRVR</sequence>
<organism evidence="2 3">
    <name type="scientific">Streptomyces sanyensis</name>
    <dbReference type="NCBI Taxonomy" id="568869"/>
    <lineage>
        <taxon>Bacteria</taxon>
        <taxon>Bacillati</taxon>
        <taxon>Actinomycetota</taxon>
        <taxon>Actinomycetes</taxon>
        <taxon>Kitasatosporales</taxon>
        <taxon>Streptomycetaceae</taxon>
        <taxon>Streptomyces</taxon>
    </lineage>
</organism>
<evidence type="ECO:0000256" key="1">
    <source>
        <dbReference type="SAM" id="Phobius"/>
    </source>
</evidence>
<gene>
    <name evidence="2" type="ORF">GCM10023329_24560</name>
</gene>
<keyword evidence="3" id="KW-1185">Reference proteome</keyword>
<accession>A0ABP9A7N7</accession>
<comment type="caution">
    <text evidence="2">The sequence shown here is derived from an EMBL/GenBank/DDBJ whole genome shotgun (WGS) entry which is preliminary data.</text>
</comment>
<keyword evidence="1" id="KW-0812">Transmembrane</keyword>
<dbReference type="Proteomes" id="UP001501147">
    <property type="component" value="Unassembled WGS sequence"/>
</dbReference>
<feature type="transmembrane region" description="Helical" evidence="1">
    <location>
        <begin position="61"/>
        <end position="77"/>
    </location>
</feature>
<keyword evidence="1" id="KW-0472">Membrane</keyword>
<protein>
    <recommendedName>
        <fullName evidence="4">Alkaline shock response membrane anchor protein AmaP</fullName>
    </recommendedName>
</protein>
<name>A0ABP9A7N7_9ACTN</name>
<evidence type="ECO:0000313" key="2">
    <source>
        <dbReference type="EMBL" id="GAA4775124.1"/>
    </source>
</evidence>